<evidence type="ECO:0000313" key="2">
    <source>
        <dbReference type="EMBL" id="QIG71402.1"/>
    </source>
</evidence>
<gene>
    <name evidence="2" type="ORF">EVB93_315</name>
</gene>
<evidence type="ECO:0000313" key="3">
    <source>
        <dbReference type="Proteomes" id="UP000629603"/>
    </source>
</evidence>
<name>A0A7S5R5B7_9CAUD</name>
<accession>A0A7S5R5B7</accession>
<dbReference type="EMBL" id="MN988521">
    <property type="protein sequence ID" value="QIG71402.1"/>
    <property type="molecule type" value="Genomic_DNA"/>
</dbReference>
<dbReference type="Proteomes" id="UP000629603">
    <property type="component" value="Segment"/>
</dbReference>
<proteinExistence type="predicted"/>
<organism evidence="2 3">
    <name type="scientific">Rhizobium phage RHph_TM30</name>
    <dbReference type="NCBI Taxonomy" id="2509764"/>
    <lineage>
        <taxon>Viruses</taxon>
        <taxon>Duplodnaviria</taxon>
        <taxon>Heunggongvirae</taxon>
        <taxon>Uroviricota</taxon>
        <taxon>Caudoviricetes</taxon>
        <taxon>Kleczkowskaviridae</taxon>
        <taxon>Cuauhnahuacvirus</taxon>
        <taxon>Cuauhnahuacvirus TM30</taxon>
    </lineage>
</organism>
<protein>
    <submittedName>
        <fullName evidence="2">DNA primase protein</fullName>
    </submittedName>
</protein>
<feature type="region of interest" description="Disordered" evidence="1">
    <location>
        <begin position="1"/>
        <end position="21"/>
    </location>
</feature>
<dbReference type="Pfam" id="PF13155">
    <property type="entry name" value="Toprim_2"/>
    <property type="match status" value="1"/>
</dbReference>
<dbReference type="SUPFAM" id="SSF56731">
    <property type="entry name" value="DNA primase core"/>
    <property type="match status" value="1"/>
</dbReference>
<evidence type="ECO:0000256" key="1">
    <source>
        <dbReference type="SAM" id="MobiDB-lite"/>
    </source>
</evidence>
<reference evidence="2 3" key="1">
    <citation type="submission" date="2020-01" db="EMBL/GenBank/DDBJ databases">
        <title>Patterns of diversity and host range of bacteriophage communities associated with bean-nodulatin bacteria.</title>
        <authorList>
            <person name="Vann Cauwenberghe J."/>
            <person name="Santamaria R.I."/>
            <person name="Bustos P."/>
            <person name="Juarez S."/>
            <person name="Gonzalez V."/>
        </authorList>
    </citation>
    <scope>NUCLEOTIDE SEQUENCE [LARGE SCALE GENOMIC DNA]</scope>
</reference>
<dbReference type="Gene3D" id="3.40.1360.10">
    <property type="match status" value="1"/>
</dbReference>
<sequence>MSNQKKPSYKKTYEILDPNDPPTLAKETEDHYVFYCPNCVEKRGKPDKDGRLYWSKPKQVGYCFKCVTSFFPAADENLTPEENELFHMIGRTLSKMDKDESIVDPPPMDFSFDALDYDLLTYLKNRNPFLPSLVKLLGCRAWYGKINGVAFPFIYKDYVGKFQVRFDTKIKDKRYYTSPGKDKLPYSPTGLFTDFKLRDEPTITICEGVFDAIALMILGYPNPIAVLGKTLTAFQIRLLRTMMPSNAFVVMDDWEISKAIKGQLMSNVISMEDVRIVSYGDDVDPEEYLVEEIKDPEKFKIYAGNVAEIIRTYS</sequence>
<keyword evidence="3" id="KW-1185">Reference proteome</keyword>